<evidence type="ECO:0000256" key="1">
    <source>
        <dbReference type="ARBA" id="ARBA00022729"/>
    </source>
</evidence>
<gene>
    <name evidence="4" type="ORF">I8E28_18125</name>
</gene>
<comment type="caution">
    <text evidence="4">The sequence shown here is derived from an EMBL/GenBank/DDBJ whole genome shotgun (WGS) entry which is preliminary data.</text>
</comment>
<dbReference type="InterPro" id="IPR001638">
    <property type="entry name" value="Solute-binding_3/MltF_N"/>
</dbReference>
<dbReference type="EMBL" id="JAEDAO010000001">
    <property type="protein sequence ID" value="MBK0394527.1"/>
    <property type="molecule type" value="Genomic_DNA"/>
</dbReference>
<evidence type="ECO:0000256" key="2">
    <source>
        <dbReference type="SAM" id="SignalP"/>
    </source>
</evidence>
<reference evidence="4" key="1">
    <citation type="submission" date="2020-12" db="EMBL/GenBank/DDBJ databases">
        <title>Ramlibacter sp. nov., isolated from a freshwater alga, Cryptomonas.</title>
        <authorList>
            <person name="Kim H.M."/>
            <person name="Jeon C.O."/>
        </authorList>
    </citation>
    <scope>NUCLEOTIDE SEQUENCE</scope>
    <source>
        <strain evidence="4">CrO1</strain>
    </source>
</reference>
<dbReference type="PANTHER" id="PTHR35936">
    <property type="entry name" value="MEMBRANE-BOUND LYTIC MUREIN TRANSGLYCOSYLASE F"/>
    <property type="match status" value="1"/>
</dbReference>
<feature type="chain" id="PRO_5037504472" evidence="2">
    <location>
        <begin position="18"/>
        <end position="277"/>
    </location>
</feature>
<protein>
    <submittedName>
        <fullName evidence="4">Quinoprotein dehydrogenase-associated putative ABC transporter substrate-binding protein</fullName>
    </submittedName>
</protein>
<feature type="domain" description="Solute-binding protein family 3/N-terminal" evidence="3">
    <location>
        <begin position="36"/>
        <end position="272"/>
    </location>
</feature>
<dbReference type="PANTHER" id="PTHR35936:SF17">
    <property type="entry name" value="ARGININE-BINDING EXTRACELLULAR PROTEIN ARTP"/>
    <property type="match status" value="1"/>
</dbReference>
<dbReference type="Gene3D" id="3.40.190.10">
    <property type="entry name" value="Periplasmic binding protein-like II"/>
    <property type="match status" value="2"/>
</dbReference>
<evidence type="ECO:0000313" key="5">
    <source>
        <dbReference type="Proteomes" id="UP000617041"/>
    </source>
</evidence>
<dbReference type="InterPro" id="IPR022448">
    <property type="entry name" value="Quinoprotein_dehydrogenase"/>
</dbReference>
<dbReference type="Proteomes" id="UP000617041">
    <property type="component" value="Unassembled WGS sequence"/>
</dbReference>
<sequence>MRLLALLAAVVVAPAFAQPIEALRTPPVKVHAPSDVLRVCADPDNLPYSRADGSGFENRIARLLAMDLGVDLQFAWLPDRRGFVRKTLGAGDCDVLIGVPAGFERVAPTRPYYRSSYAWVQREGAGEPPSSFDDPQLAGRRIGIQLIGDDQATSPPGFALARHAAGAHVVGFPIPGDKPAAQRIVEAIAAGELDAGIVWGPQAGYFAKRASVPMRVAPMAAPPDLARVQPFAFEIAVGVRRGEDALRQRVDEALVRHRAEIDTILAEYGVPRVEGTP</sequence>
<evidence type="ECO:0000313" key="4">
    <source>
        <dbReference type="EMBL" id="MBK0394527.1"/>
    </source>
</evidence>
<evidence type="ECO:0000259" key="3">
    <source>
        <dbReference type="SMART" id="SM00062"/>
    </source>
</evidence>
<accession>A0A934Q5E4</accession>
<proteinExistence type="predicted"/>
<dbReference type="SMART" id="SM00062">
    <property type="entry name" value="PBPb"/>
    <property type="match status" value="1"/>
</dbReference>
<dbReference type="SUPFAM" id="SSF53850">
    <property type="entry name" value="Periplasmic binding protein-like II"/>
    <property type="match status" value="1"/>
</dbReference>
<feature type="signal peptide" evidence="2">
    <location>
        <begin position="1"/>
        <end position="17"/>
    </location>
</feature>
<keyword evidence="1 2" id="KW-0732">Signal</keyword>
<dbReference type="Pfam" id="PF00497">
    <property type="entry name" value="SBP_bac_3"/>
    <property type="match status" value="1"/>
</dbReference>
<dbReference type="AlphaFoldDB" id="A0A934Q5E4"/>
<name>A0A934Q5E4_9BURK</name>
<keyword evidence="5" id="KW-1185">Reference proteome</keyword>
<dbReference type="NCBIfam" id="TIGR03871">
    <property type="entry name" value="ABC_peri_MoxJ_2"/>
    <property type="match status" value="1"/>
</dbReference>
<dbReference type="RefSeq" id="WP_200789613.1">
    <property type="nucleotide sequence ID" value="NZ_JAEDAO010000001.1"/>
</dbReference>
<organism evidence="4 5">
    <name type="scientific">Ramlibacter algicola</name>
    <dbReference type="NCBI Taxonomy" id="2795217"/>
    <lineage>
        <taxon>Bacteria</taxon>
        <taxon>Pseudomonadati</taxon>
        <taxon>Pseudomonadota</taxon>
        <taxon>Betaproteobacteria</taxon>
        <taxon>Burkholderiales</taxon>
        <taxon>Comamonadaceae</taxon>
        <taxon>Ramlibacter</taxon>
    </lineage>
</organism>